<comment type="caution">
    <text evidence="4">The sequence shown here is derived from an EMBL/GenBank/DDBJ whole genome shotgun (WGS) entry which is preliminary data.</text>
</comment>
<dbReference type="RefSeq" id="XP_069225418.1">
    <property type="nucleotide sequence ID" value="XM_069377596.1"/>
</dbReference>
<keyword evidence="5" id="KW-1185">Reference proteome</keyword>
<dbReference type="GO" id="GO:0031146">
    <property type="term" value="P:SCF-dependent proteasomal ubiquitin-dependent protein catabolic process"/>
    <property type="evidence" value="ECO:0007669"/>
    <property type="project" value="TreeGrafter"/>
</dbReference>
<feature type="compositionally biased region" description="Basic and acidic residues" evidence="2">
    <location>
        <begin position="74"/>
        <end position="109"/>
    </location>
</feature>
<dbReference type="Proteomes" id="UP000803884">
    <property type="component" value="Unassembled WGS sequence"/>
</dbReference>
<protein>
    <recommendedName>
        <fullName evidence="3">F-box domain-containing protein</fullName>
    </recommendedName>
</protein>
<dbReference type="Pfam" id="PF12937">
    <property type="entry name" value="F-box-like"/>
    <property type="match status" value="1"/>
</dbReference>
<dbReference type="Gene3D" id="1.20.1280.50">
    <property type="match status" value="1"/>
</dbReference>
<dbReference type="AlphaFoldDB" id="A0AB34KEX5"/>
<gene>
    <name evidence="4" type="ORF">WHR41_08992</name>
</gene>
<evidence type="ECO:0000256" key="2">
    <source>
        <dbReference type="SAM" id="MobiDB-lite"/>
    </source>
</evidence>
<evidence type="ECO:0000259" key="3">
    <source>
        <dbReference type="PROSITE" id="PS50181"/>
    </source>
</evidence>
<feature type="region of interest" description="Disordered" evidence="2">
    <location>
        <begin position="148"/>
        <end position="186"/>
    </location>
</feature>
<accession>A0AB34KEX5</accession>
<feature type="region of interest" description="Disordered" evidence="2">
    <location>
        <begin position="290"/>
        <end position="332"/>
    </location>
</feature>
<sequence length="539" mass="60438">MNNEPAPENEAELEAFRRRWREEVQSRHKNAQEPVSPERVRPQQRRKSVPHPPPPVAGPSSVKKVEEDEDEEDVAPKAYHDLPDKEEALKLGADDSQSHERAKLFEQPRSALEHYEKAVEKENHGQLGDSLKHYRTAYKLDDGVHEHYKKKHFPKPNPSNASTTVPNPAHHSLQGQKATSQQPKTAPALPATLAQLVSDLSQLQIEPQPPPTELSPPEPCPLGEIPEEILSHILLELAIMDVASFARTAQVCKRLAYLVLTEESIWKRVALGNECGFAAMHYDYVTDIEGNALPDPEPELSEDSASSEEESQPPTLTTLPKERPTPFTPLHTLHPTLSTHTAHLLATTYSSSPRSLLRSRPRLRFNGCYISTVNYVRPGAQASNTLTWGAPVHVVTYFRYLRFFRDGTCASLQTTAEPGDVVHHLTKANLHAPPGGGLPGAVMKDSLKGRWRLSGPASLHHPEEAEGEVHIETQGVVPRYFYKMHLGLGHAGKGARNNKLVWKGFWSYNRLSDDWGEFALRNDRAFYWSRVRSYGEGWE</sequence>
<keyword evidence="1" id="KW-0833">Ubl conjugation pathway</keyword>
<dbReference type="InterPro" id="IPR036047">
    <property type="entry name" value="F-box-like_dom_sf"/>
</dbReference>
<evidence type="ECO:0000313" key="5">
    <source>
        <dbReference type="Proteomes" id="UP000803884"/>
    </source>
</evidence>
<dbReference type="PROSITE" id="PS50181">
    <property type="entry name" value="FBOX"/>
    <property type="match status" value="1"/>
</dbReference>
<dbReference type="InterPro" id="IPR001810">
    <property type="entry name" value="F-box_dom"/>
</dbReference>
<dbReference type="Pfam" id="PF19270">
    <property type="entry name" value="FBO_C"/>
    <property type="match status" value="1"/>
</dbReference>
<feature type="region of interest" description="Disordered" evidence="2">
    <location>
        <begin position="22"/>
        <end position="109"/>
    </location>
</feature>
<dbReference type="GO" id="GO:0005737">
    <property type="term" value="C:cytoplasm"/>
    <property type="evidence" value="ECO:0007669"/>
    <property type="project" value="TreeGrafter"/>
</dbReference>
<feature type="domain" description="F-box" evidence="3">
    <location>
        <begin position="219"/>
        <end position="269"/>
    </location>
</feature>
<proteinExistence type="predicted"/>
<dbReference type="GeneID" id="96010434"/>
<evidence type="ECO:0000256" key="1">
    <source>
        <dbReference type="ARBA" id="ARBA00022786"/>
    </source>
</evidence>
<dbReference type="PANTHER" id="PTHR12874">
    <property type="entry name" value="F-BOX ONLY PROTEIN 48-RELATED"/>
    <property type="match status" value="1"/>
</dbReference>
<dbReference type="SUPFAM" id="SSF81383">
    <property type="entry name" value="F-box domain"/>
    <property type="match status" value="1"/>
</dbReference>
<feature type="compositionally biased region" description="Acidic residues" evidence="2">
    <location>
        <begin position="296"/>
        <end position="311"/>
    </location>
</feature>
<organism evidence="4 5">
    <name type="scientific">Cladosporium halotolerans</name>
    <dbReference type="NCBI Taxonomy" id="1052096"/>
    <lineage>
        <taxon>Eukaryota</taxon>
        <taxon>Fungi</taxon>
        <taxon>Dikarya</taxon>
        <taxon>Ascomycota</taxon>
        <taxon>Pezizomycotina</taxon>
        <taxon>Dothideomycetes</taxon>
        <taxon>Dothideomycetidae</taxon>
        <taxon>Cladosporiales</taxon>
        <taxon>Cladosporiaceae</taxon>
        <taxon>Cladosporium</taxon>
    </lineage>
</organism>
<evidence type="ECO:0000313" key="4">
    <source>
        <dbReference type="EMBL" id="KAL1582311.1"/>
    </source>
</evidence>
<dbReference type="InterPro" id="IPR045464">
    <property type="entry name" value="Hrt3/FBXO9_C"/>
</dbReference>
<dbReference type="EMBL" id="JAAQHG020000054">
    <property type="protein sequence ID" value="KAL1582311.1"/>
    <property type="molecule type" value="Genomic_DNA"/>
</dbReference>
<reference evidence="4 5" key="1">
    <citation type="journal article" date="2020" name="Microbiol. Resour. Announc.">
        <title>Draft Genome Sequence of a Cladosporium Species Isolated from the Mesophotic Ascidian Didemnum maculosum.</title>
        <authorList>
            <person name="Gioti A."/>
            <person name="Siaperas R."/>
            <person name="Nikolaivits E."/>
            <person name="Le Goff G."/>
            <person name="Ouazzani J."/>
            <person name="Kotoulas G."/>
            <person name="Topakas E."/>
        </authorList>
    </citation>
    <scope>NUCLEOTIDE SEQUENCE [LARGE SCALE GENOMIC DNA]</scope>
    <source>
        <strain evidence="4 5">TM138-S3</strain>
    </source>
</reference>
<name>A0AB34KEX5_9PEZI</name>
<dbReference type="GO" id="GO:0019005">
    <property type="term" value="C:SCF ubiquitin ligase complex"/>
    <property type="evidence" value="ECO:0007669"/>
    <property type="project" value="TreeGrafter"/>
</dbReference>
<dbReference type="PANTHER" id="PTHR12874:SF9">
    <property type="entry name" value="F-BOX ONLY PROTEIN 48"/>
    <property type="match status" value="1"/>
</dbReference>